<protein>
    <recommendedName>
        <fullName evidence="7">Queuine tRNA-ribosyltransferase</fullName>
        <ecNumber evidence="7">2.4.2.29</ecNumber>
    </recommendedName>
    <alternativeName>
        <fullName evidence="7">Guanine insertion enzyme</fullName>
    </alternativeName>
    <alternativeName>
        <fullName evidence="7">tRNA-guanine transglycosylase</fullName>
    </alternativeName>
</protein>
<dbReference type="EMBL" id="PVTO01000024">
    <property type="protein sequence ID" value="PRY79092.1"/>
    <property type="molecule type" value="Genomic_DNA"/>
</dbReference>
<evidence type="ECO:0000256" key="4">
    <source>
        <dbReference type="ARBA" id="ARBA00022785"/>
    </source>
</evidence>
<dbReference type="GO" id="GO:0046872">
    <property type="term" value="F:metal ion binding"/>
    <property type="evidence" value="ECO:0007669"/>
    <property type="project" value="UniProtKB-KW"/>
</dbReference>
<evidence type="ECO:0000256" key="8">
    <source>
        <dbReference type="SAM" id="MobiDB-lite"/>
    </source>
</evidence>
<dbReference type="RefSeq" id="WP_106195287.1">
    <property type="nucleotide sequence ID" value="NZ_PVTO01000024.1"/>
</dbReference>
<evidence type="ECO:0000256" key="5">
    <source>
        <dbReference type="ARBA" id="ARBA00022833"/>
    </source>
</evidence>
<keyword evidence="7" id="KW-0479">Metal-binding</keyword>
<dbReference type="OrthoDB" id="9805417at2"/>
<dbReference type="PANTHER" id="PTHR46499">
    <property type="entry name" value="QUEUINE TRNA-RIBOSYLTRANSFERASE"/>
    <property type="match status" value="1"/>
</dbReference>
<keyword evidence="1 7" id="KW-0328">Glycosyltransferase</keyword>
<feature type="binding site" evidence="7">
    <location>
        <position position="150"/>
    </location>
    <ligand>
        <name>substrate</name>
    </ligand>
</feature>
<dbReference type="NCBIfam" id="TIGR00449">
    <property type="entry name" value="tgt_general"/>
    <property type="match status" value="1"/>
</dbReference>
<dbReference type="InterPro" id="IPR002616">
    <property type="entry name" value="tRNA_ribo_trans-like"/>
</dbReference>
<feature type="binding site" evidence="7">
    <location>
        <position position="313"/>
    </location>
    <ligand>
        <name>Zn(2+)</name>
        <dbReference type="ChEBI" id="CHEBI:29105"/>
    </ligand>
</feature>
<sequence>MTNHPVTYQLEKKDKRTGARLGKITTPHGTFETPMFMPVGTLATVKTIAPEELEEMGAGIILSNTYHLWLRPGEDLIEEAGGLHKFMNWSKGILTDSGGFQVFSLSDMRKIEEEGVHFKSHLDGSKLFLSPEKAINIQNKLGPDIMMSFDECPPFDESFDYVKKSVERTSRWAERGLEAHQKPDSQGLFGIVQGAGFEELRKQSAKDLTSMNFAGYSIGGLSVGEPKEDMYRVLDFTTPLLPEDKPRYLMGVGTPDALIEGVMRGVDMFDCVLPTRIARNGTTMTSKGRVVIKNATYARDFRPLDEKCDCYTCRNYTRAYLRHLLKSDETFGLRLTSYHNLYFLLDLMKKVRQAIREDNLLEFKEAFFEEYGYNKPNAKNF</sequence>
<dbReference type="InterPro" id="IPR004803">
    <property type="entry name" value="TGT"/>
</dbReference>
<dbReference type="AlphaFoldDB" id="A0A2T0W268"/>
<evidence type="ECO:0000256" key="7">
    <source>
        <dbReference type="HAMAP-Rule" id="MF_00168"/>
    </source>
</evidence>
<feature type="region of interest" description="Disordered" evidence="8">
    <location>
        <begin position="1"/>
        <end position="24"/>
    </location>
</feature>
<comment type="pathway">
    <text evidence="7">tRNA modification; tRNA-queuosine biosynthesis.</text>
</comment>
<dbReference type="FunFam" id="3.20.20.105:FF:000001">
    <property type="entry name" value="Queuine tRNA-ribosyltransferase"/>
    <property type="match status" value="1"/>
</dbReference>
<accession>A0A2T0W268</accession>
<feature type="binding site" evidence="7">
    <location>
        <position position="220"/>
    </location>
    <ligand>
        <name>substrate</name>
    </ligand>
</feature>
<keyword evidence="3 7" id="KW-0819">tRNA processing</keyword>
<keyword evidence="11" id="KW-1185">Reference proteome</keyword>
<feature type="active site" description="Nucleophile" evidence="7">
    <location>
        <position position="270"/>
    </location>
</feature>
<dbReference type="SUPFAM" id="SSF51713">
    <property type="entry name" value="tRNA-guanine transglycosylase"/>
    <property type="match status" value="1"/>
</dbReference>
<name>A0A2T0W268_9LACT</name>
<feature type="binding site" evidence="7">
    <location>
        <position position="310"/>
    </location>
    <ligand>
        <name>Zn(2+)</name>
        <dbReference type="ChEBI" id="CHEBI:29105"/>
    </ligand>
</feature>
<dbReference type="Proteomes" id="UP000238205">
    <property type="component" value="Unassembled WGS sequence"/>
</dbReference>
<proteinExistence type="inferred from homology"/>
<dbReference type="NCBIfam" id="TIGR00430">
    <property type="entry name" value="Q_tRNA_tgt"/>
    <property type="match status" value="1"/>
</dbReference>
<dbReference type="GO" id="GO:0005829">
    <property type="term" value="C:cytosol"/>
    <property type="evidence" value="ECO:0007669"/>
    <property type="project" value="TreeGrafter"/>
</dbReference>
<comment type="cofactor">
    <cofactor evidence="7">
        <name>Zn(2+)</name>
        <dbReference type="ChEBI" id="CHEBI:29105"/>
    </cofactor>
    <text evidence="7">Binds 1 zinc ion per subunit.</text>
</comment>
<keyword evidence="5 7" id="KW-0862">Zinc</keyword>
<dbReference type="HAMAP" id="MF_00168">
    <property type="entry name" value="Q_tRNA_Tgt"/>
    <property type="match status" value="1"/>
</dbReference>
<comment type="catalytic activity">
    <reaction evidence="6 7">
        <text>7-aminomethyl-7-carbaguanine + guanosine(34) in tRNA = 7-aminomethyl-7-carbaguanosine(34) in tRNA + guanine</text>
        <dbReference type="Rhea" id="RHEA:24104"/>
        <dbReference type="Rhea" id="RHEA-COMP:10341"/>
        <dbReference type="Rhea" id="RHEA-COMP:10342"/>
        <dbReference type="ChEBI" id="CHEBI:16235"/>
        <dbReference type="ChEBI" id="CHEBI:58703"/>
        <dbReference type="ChEBI" id="CHEBI:74269"/>
        <dbReference type="ChEBI" id="CHEBI:82833"/>
        <dbReference type="EC" id="2.4.2.29"/>
    </reaction>
</comment>
<keyword evidence="4 7" id="KW-0671">Queuosine biosynthesis</keyword>
<reference evidence="10 11" key="1">
    <citation type="submission" date="2018-03" db="EMBL/GenBank/DDBJ databases">
        <title>Genomic Encyclopedia of Archaeal and Bacterial Type Strains, Phase II (KMG-II): from individual species to whole genera.</title>
        <authorList>
            <person name="Goeker M."/>
        </authorList>
    </citation>
    <scope>NUCLEOTIDE SEQUENCE [LARGE SCALE GENOMIC DNA]</scope>
    <source>
        <strain evidence="10 11">DSM 13175</strain>
    </source>
</reference>
<comment type="function">
    <text evidence="7">Catalyzes the base-exchange of a guanine (G) residue with the queuine precursor 7-aminomethyl-7-deazaguanine (PreQ1) at position 34 (anticodon wobble position) in tRNAs with GU(N) anticodons (tRNA-Asp, -Asn, -His and -Tyr). Catalysis occurs through a double-displacement mechanism. The nucleophile active site attacks the C1' of nucleotide 34 to detach the guanine base from the RNA, forming a covalent enzyme-RNA intermediate. The proton acceptor active site deprotonates the incoming PreQ1, allowing a nucleophilic attack on the C1' of the ribose to form the product. After dissociation, two additional enzymatic reactions on the tRNA convert PreQ1 to queuine (Q), resulting in the hypermodified nucleoside queuosine (7-(((4,5-cis-dihydroxy-2-cyclopenten-1-yl)amino)methyl)-7-deazaguanosine).</text>
</comment>
<evidence type="ECO:0000313" key="11">
    <source>
        <dbReference type="Proteomes" id="UP000238205"/>
    </source>
</evidence>
<gene>
    <name evidence="7" type="primary">tgt</name>
    <name evidence="10" type="ORF">CLV38_12421</name>
</gene>
<evidence type="ECO:0000313" key="10">
    <source>
        <dbReference type="EMBL" id="PRY79092.1"/>
    </source>
</evidence>
<feature type="binding site" evidence="7">
    <location>
        <position position="308"/>
    </location>
    <ligand>
        <name>Zn(2+)</name>
        <dbReference type="ChEBI" id="CHEBI:29105"/>
    </ligand>
</feature>
<dbReference type="Pfam" id="PF01702">
    <property type="entry name" value="TGT"/>
    <property type="match status" value="1"/>
</dbReference>
<dbReference type="GO" id="GO:0008616">
    <property type="term" value="P:tRNA queuosine(34) biosynthetic process"/>
    <property type="evidence" value="ECO:0007669"/>
    <property type="project" value="UniProtKB-UniRule"/>
</dbReference>
<dbReference type="GO" id="GO:0008479">
    <property type="term" value="F:tRNA-guanosine(34) queuine transglycosylase activity"/>
    <property type="evidence" value="ECO:0007669"/>
    <property type="project" value="UniProtKB-UniRule"/>
</dbReference>
<dbReference type="EC" id="2.4.2.29" evidence="7"/>
<dbReference type="PANTHER" id="PTHR46499:SF1">
    <property type="entry name" value="QUEUINE TRNA-RIBOSYLTRANSFERASE"/>
    <property type="match status" value="1"/>
</dbReference>
<feature type="region of interest" description="RNA binding" evidence="7">
    <location>
        <begin position="251"/>
        <end position="257"/>
    </location>
</feature>
<evidence type="ECO:0000256" key="6">
    <source>
        <dbReference type="ARBA" id="ARBA00050112"/>
    </source>
</evidence>
<dbReference type="InterPro" id="IPR050076">
    <property type="entry name" value="ArchSynthase1/Queuine_TRR"/>
</dbReference>
<organism evidence="10 11">
    <name type="scientific">Alkalibacterium olivapovliticus</name>
    <dbReference type="NCBI Taxonomy" id="99907"/>
    <lineage>
        <taxon>Bacteria</taxon>
        <taxon>Bacillati</taxon>
        <taxon>Bacillota</taxon>
        <taxon>Bacilli</taxon>
        <taxon>Lactobacillales</taxon>
        <taxon>Carnobacteriaceae</taxon>
        <taxon>Alkalibacterium</taxon>
    </lineage>
</organism>
<comment type="similarity">
    <text evidence="7">Belongs to the queuine tRNA-ribosyltransferase family.</text>
</comment>
<feature type="region of interest" description="RNA binding; important for wobble base 34 recognition" evidence="7">
    <location>
        <begin position="275"/>
        <end position="279"/>
    </location>
</feature>
<dbReference type="Gene3D" id="3.20.20.105">
    <property type="entry name" value="Queuine tRNA-ribosyltransferase-like"/>
    <property type="match status" value="1"/>
</dbReference>
<evidence type="ECO:0000256" key="3">
    <source>
        <dbReference type="ARBA" id="ARBA00022694"/>
    </source>
</evidence>
<comment type="caution">
    <text evidence="10">The sequence shown here is derived from an EMBL/GenBank/DDBJ whole genome shotgun (WGS) entry which is preliminary data.</text>
</comment>
<dbReference type="InterPro" id="IPR036511">
    <property type="entry name" value="TGT-like_sf"/>
</dbReference>
<dbReference type="UniPathway" id="UPA00392"/>
<evidence type="ECO:0000256" key="2">
    <source>
        <dbReference type="ARBA" id="ARBA00022679"/>
    </source>
</evidence>
<feature type="binding site" evidence="7">
    <location>
        <position position="339"/>
    </location>
    <ligand>
        <name>Zn(2+)</name>
        <dbReference type="ChEBI" id="CHEBI:29105"/>
    </ligand>
</feature>
<evidence type="ECO:0000259" key="9">
    <source>
        <dbReference type="Pfam" id="PF01702"/>
    </source>
</evidence>
<feature type="binding site" evidence="7">
    <location>
        <position position="193"/>
    </location>
    <ligand>
        <name>substrate</name>
    </ligand>
</feature>
<evidence type="ECO:0000256" key="1">
    <source>
        <dbReference type="ARBA" id="ARBA00022676"/>
    </source>
</evidence>
<feature type="active site" description="Proton acceptor" evidence="7">
    <location>
        <position position="96"/>
    </location>
</feature>
<feature type="domain" description="tRNA-guanine(15) transglycosylase-like" evidence="9">
    <location>
        <begin position="17"/>
        <end position="371"/>
    </location>
</feature>
<comment type="subunit">
    <text evidence="7">Homodimer. Within each dimer, one monomer is responsible for RNA recognition and catalysis, while the other monomer binds to the replacement base PreQ1.</text>
</comment>
<keyword evidence="2 7" id="KW-0808">Transferase</keyword>
<feature type="binding site" evidence="7">
    <location>
        <begin position="96"/>
        <end position="100"/>
    </location>
    <ligand>
        <name>substrate</name>
    </ligand>
</feature>